<accession>A0A645ELK2</accession>
<gene>
    <name evidence="1" type="ORF">SDC9_149212</name>
</gene>
<sequence>MNGKVYLHGTTWTAPGGQKGSHEMVVYETTETKLASGDIGTRIGSFVGDYGVQMGFTYDPTTGYLWAREGDSIQRYEGGVSWTKFSKDDLKGSLTDAAPITVGSTGGSGAVIPTIIPVEATDISVDGGSAAKVTTNADTPSALAQAVSDGDYSSFIEGGSNYGSVLPLSSIVVNLEHDASSSAAFTIKNFDYTPKSNGSICVLLRKKAGLGSKYDVFPATLENGVLKFAISPLGYYFSENTIVIAETTAVETPEPDKPWAGDGASTSGCDAGFAALALLALIPLGLRRKR</sequence>
<dbReference type="AlphaFoldDB" id="A0A645ELK2"/>
<dbReference type="InterPro" id="IPR030821">
    <property type="entry name" value="Synergist_CTERM"/>
</dbReference>
<reference evidence="1" key="1">
    <citation type="submission" date="2019-08" db="EMBL/GenBank/DDBJ databases">
        <authorList>
            <person name="Kucharzyk K."/>
            <person name="Murdoch R.W."/>
            <person name="Higgins S."/>
            <person name="Loffler F."/>
        </authorList>
    </citation>
    <scope>NUCLEOTIDE SEQUENCE</scope>
</reference>
<dbReference type="NCBIfam" id="TIGR04564">
    <property type="entry name" value="Synergist_CTERM"/>
    <property type="match status" value="1"/>
</dbReference>
<evidence type="ECO:0000313" key="1">
    <source>
        <dbReference type="EMBL" id="MPN01999.1"/>
    </source>
</evidence>
<organism evidence="1">
    <name type="scientific">bioreactor metagenome</name>
    <dbReference type="NCBI Taxonomy" id="1076179"/>
    <lineage>
        <taxon>unclassified sequences</taxon>
        <taxon>metagenomes</taxon>
        <taxon>ecological metagenomes</taxon>
    </lineage>
</organism>
<comment type="caution">
    <text evidence="1">The sequence shown here is derived from an EMBL/GenBank/DDBJ whole genome shotgun (WGS) entry which is preliminary data.</text>
</comment>
<dbReference type="EMBL" id="VSSQ01047968">
    <property type="protein sequence ID" value="MPN01999.1"/>
    <property type="molecule type" value="Genomic_DNA"/>
</dbReference>
<protein>
    <submittedName>
        <fullName evidence="1">Uncharacterized protein</fullName>
    </submittedName>
</protein>
<name>A0A645ELK2_9ZZZZ</name>
<proteinExistence type="predicted"/>